<reference evidence="4" key="1">
    <citation type="submission" date="2017-02" db="EMBL/GenBank/DDBJ databases">
        <title>Complete genome sequence of Cupriavidus necator strain NH9, a 3-chlorobenzoate degrader.</title>
        <authorList>
            <person name="Moriuchi R."/>
            <person name="Dohra H."/>
            <person name="Ogawa N."/>
        </authorList>
    </citation>
    <scope>NUCLEOTIDE SEQUENCE [LARGE SCALE GENOMIC DNA]</scope>
    <source>
        <strain evidence="4">NH9</strain>
    </source>
</reference>
<dbReference type="KEGG" id="cuh:BJN34_09680"/>
<protein>
    <recommendedName>
        <fullName evidence="2">YCII-related domain-containing protein</fullName>
    </recommendedName>
</protein>
<feature type="domain" description="YCII-related" evidence="2">
    <location>
        <begin position="22"/>
        <end position="103"/>
    </location>
</feature>
<dbReference type="Pfam" id="PF03795">
    <property type="entry name" value="YCII"/>
    <property type="match status" value="1"/>
</dbReference>
<dbReference type="Proteomes" id="UP000189627">
    <property type="component" value="Chromosome 1"/>
</dbReference>
<comment type="similarity">
    <text evidence="1">Belongs to the YciI family.</text>
</comment>
<dbReference type="AlphaFoldDB" id="A0A1U9UND3"/>
<name>A0A1U9UND3_CUPNE</name>
<dbReference type="PANTHER" id="PTHR37828:SF1">
    <property type="entry name" value="YCII-RELATED DOMAIN-CONTAINING PROTEIN"/>
    <property type="match status" value="1"/>
</dbReference>
<dbReference type="EMBL" id="CP017757">
    <property type="protein sequence ID" value="AQV94158.1"/>
    <property type="molecule type" value="Genomic_DNA"/>
</dbReference>
<dbReference type="SUPFAM" id="SSF54909">
    <property type="entry name" value="Dimeric alpha+beta barrel"/>
    <property type="match status" value="1"/>
</dbReference>
<evidence type="ECO:0000259" key="2">
    <source>
        <dbReference type="Pfam" id="PF03795"/>
    </source>
</evidence>
<gene>
    <name evidence="3" type="ORF">BJN34_09680</name>
</gene>
<dbReference type="RefSeq" id="WP_206363385.1">
    <property type="nucleotide sequence ID" value="NZ_CP017757.2"/>
</dbReference>
<organism evidence="3 4">
    <name type="scientific">Cupriavidus necator</name>
    <name type="common">Alcaligenes eutrophus</name>
    <name type="synonym">Ralstonia eutropha</name>
    <dbReference type="NCBI Taxonomy" id="106590"/>
    <lineage>
        <taxon>Bacteria</taxon>
        <taxon>Pseudomonadati</taxon>
        <taxon>Pseudomonadota</taxon>
        <taxon>Betaproteobacteria</taxon>
        <taxon>Burkholderiales</taxon>
        <taxon>Burkholderiaceae</taxon>
        <taxon>Cupriavidus</taxon>
    </lineage>
</organism>
<dbReference type="InterPro" id="IPR005545">
    <property type="entry name" value="YCII"/>
</dbReference>
<evidence type="ECO:0000256" key="1">
    <source>
        <dbReference type="ARBA" id="ARBA00007689"/>
    </source>
</evidence>
<proteinExistence type="inferred from homology"/>
<dbReference type="InterPro" id="IPR011008">
    <property type="entry name" value="Dimeric_a/b-barrel"/>
</dbReference>
<evidence type="ECO:0000313" key="4">
    <source>
        <dbReference type="Proteomes" id="UP000189627"/>
    </source>
</evidence>
<dbReference type="PANTHER" id="PTHR37828">
    <property type="entry name" value="GSR2449 PROTEIN"/>
    <property type="match status" value="1"/>
</dbReference>
<sequence>MQADPEAAALMAKMLRKRLFVAIRSPLALSRAGALLARHLRWAIDAEARGEIFLSGPFVGGGSPGERGGMTVLRAESEQAARAIMDNDPFVAESVYTYELREWMLMEGSVSLNFTFSNGAIKVF</sequence>
<dbReference type="Gene3D" id="3.30.70.1060">
    <property type="entry name" value="Dimeric alpha+beta barrel"/>
    <property type="match status" value="1"/>
</dbReference>
<accession>A0A1U9UND3</accession>
<evidence type="ECO:0000313" key="3">
    <source>
        <dbReference type="EMBL" id="AQV94158.1"/>
    </source>
</evidence>